<organism evidence="1 2">
    <name type="scientific">Ochrobactrum vermis</name>
    <dbReference type="NCBI Taxonomy" id="1827297"/>
    <lineage>
        <taxon>Bacteria</taxon>
        <taxon>Pseudomonadati</taxon>
        <taxon>Pseudomonadota</taxon>
        <taxon>Alphaproteobacteria</taxon>
        <taxon>Hyphomicrobiales</taxon>
        <taxon>Brucellaceae</taxon>
        <taxon>Brucella/Ochrobactrum group</taxon>
        <taxon>Ochrobactrum</taxon>
    </lineage>
</organism>
<gene>
    <name evidence="1" type="ORF">WH297_06455</name>
</gene>
<evidence type="ECO:0000313" key="2">
    <source>
        <dbReference type="Proteomes" id="UP001375812"/>
    </source>
</evidence>
<sequence length="86" mass="10029">MTTKEQRNVVAHRQPRFIIEEETTRRWIVYDRQGLVGGLFIDRPSALRFVKSICASRPTATYCFSRNGRLRTDLIFGKRSSLLKIV</sequence>
<proteinExistence type="predicted"/>
<accession>A0ABU8PAZ3</accession>
<name>A0ABU8PAZ3_9HYPH</name>
<reference evidence="1 2" key="1">
    <citation type="submission" date="2023-12" db="EMBL/GenBank/DDBJ databases">
        <title>Gut-associated functions are favored during microbiome assembly across C. elegans life.</title>
        <authorList>
            <person name="Zimmermann J."/>
        </authorList>
    </citation>
    <scope>NUCLEOTIDE SEQUENCE [LARGE SCALE GENOMIC DNA]</scope>
    <source>
        <strain evidence="1 2">MYb71</strain>
    </source>
</reference>
<keyword evidence="2" id="KW-1185">Reference proteome</keyword>
<dbReference type="EMBL" id="JBBGZH010000001">
    <property type="protein sequence ID" value="MEJ5019379.1"/>
    <property type="molecule type" value="Genomic_DNA"/>
</dbReference>
<evidence type="ECO:0000313" key="1">
    <source>
        <dbReference type="EMBL" id="MEJ5019379.1"/>
    </source>
</evidence>
<comment type="caution">
    <text evidence="1">The sequence shown here is derived from an EMBL/GenBank/DDBJ whole genome shotgun (WGS) entry which is preliminary data.</text>
</comment>
<dbReference type="RefSeq" id="WP_105541870.1">
    <property type="nucleotide sequence ID" value="NZ_JBBGZH010000001.1"/>
</dbReference>
<dbReference type="Proteomes" id="UP001375812">
    <property type="component" value="Unassembled WGS sequence"/>
</dbReference>
<protein>
    <submittedName>
        <fullName evidence="1">Uncharacterized protein</fullName>
    </submittedName>
</protein>